<dbReference type="Gene3D" id="1.10.10.10">
    <property type="entry name" value="Winged helix-like DNA-binding domain superfamily/Winged helix DNA-binding domain"/>
    <property type="match status" value="1"/>
</dbReference>
<evidence type="ECO:0000256" key="1">
    <source>
        <dbReference type="ARBA" id="ARBA00023015"/>
    </source>
</evidence>
<evidence type="ECO:0000256" key="2">
    <source>
        <dbReference type="ARBA" id="ARBA00023125"/>
    </source>
</evidence>
<dbReference type="PANTHER" id="PTHR43537">
    <property type="entry name" value="TRANSCRIPTIONAL REGULATOR, GNTR FAMILY"/>
    <property type="match status" value="1"/>
</dbReference>
<reference evidence="5 6" key="1">
    <citation type="submission" date="2020-08" db="EMBL/GenBank/DDBJ databases">
        <title>Genomic Encyclopedia of Type Strains, Phase IV (KMG-IV): sequencing the most valuable type-strain genomes for metagenomic binning, comparative biology and taxonomic classification.</title>
        <authorList>
            <person name="Goeker M."/>
        </authorList>
    </citation>
    <scope>NUCLEOTIDE SEQUENCE [LARGE SCALE GENOMIC DNA]</scope>
    <source>
        <strain evidence="5 6">DSM 100021</strain>
    </source>
</reference>
<feature type="domain" description="HTH gntR-type" evidence="4">
    <location>
        <begin position="54"/>
        <end position="122"/>
    </location>
</feature>
<dbReference type="GO" id="GO:0003677">
    <property type="term" value="F:DNA binding"/>
    <property type="evidence" value="ECO:0007669"/>
    <property type="project" value="UniProtKB-KW"/>
</dbReference>
<dbReference type="Proteomes" id="UP000544107">
    <property type="component" value="Unassembled WGS sequence"/>
</dbReference>
<evidence type="ECO:0000259" key="4">
    <source>
        <dbReference type="PROSITE" id="PS50949"/>
    </source>
</evidence>
<keyword evidence="2 5" id="KW-0238">DNA-binding</keyword>
<evidence type="ECO:0000313" key="5">
    <source>
        <dbReference type="EMBL" id="MBB4009833.1"/>
    </source>
</evidence>
<keyword evidence="3" id="KW-0804">Transcription</keyword>
<dbReference type="SUPFAM" id="SSF46785">
    <property type="entry name" value="Winged helix' DNA-binding domain"/>
    <property type="match status" value="1"/>
</dbReference>
<dbReference type="InterPro" id="IPR036388">
    <property type="entry name" value="WH-like_DNA-bd_sf"/>
</dbReference>
<dbReference type="InterPro" id="IPR011711">
    <property type="entry name" value="GntR_C"/>
</dbReference>
<name>A0A7W6HR25_9HYPH</name>
<evidence type="ECO:0000256" key="3">
    <source>
        <dbReference type="ARBA" id="ARBA00023163"/>
    </source>
</evidence>
<accession>A0A7W6HR25</accession>
<dbReference type="EMBL" id="JACIED010000006">
    <property type="protein sequence ID" value="MBB4009833.1"/>
    <property type="molecule type" value="Genomic_DNA"/>
</dbReference>
<protein>
    <submittedName>
        <fullName evidence="5">DNA-binding FadR family transcriptional regulator</fullName>
    </submittedName>
</protein>
<dbReference type="GO" id="GO:0003700">
    <property type="term" value="F:DNA-binding transcription factor activity"/>
    <property type="evidence" value="ECO:0007669"/>
    <property type="project" value="InterPro"/>
</dbReference>
<sequence>MVDENRHRGFAVDVHPVAEAGVSCWKWTHEDEKGYRMIDPGSLLRSLSGRATARNFHSHVINEIGAGVISGRFPVGSILPNDAALMDEFSVSRTVLREALKTLEAKGLVEARPKVGTKVAKKSRWNLYDPQVLAWCLEAEPDEEFLAGLWQVRHALEPLAAADAARDRTGDQIRLMHYWLRQMEVALSEPQSFCLADFELHRIIAEAASNPFIRALQGVIELSHALAYRSVIAYELPYDLAPVLQSHRALVTAIERGLTSDAALAMVETIEYDRLQAL</sequence>
<evidence type="ECO:0000313" key="6">
    <source>
        <dbReference type="Proteomes" id="UP000544107"/>
    </source>
</evidence>
<organism evidence="5 6">
    <name type="scientific">Allorhizobium taibaishanense</name>
    <dbReference type="NCBI Taxonomy" id="887144"/>
    <lineage>
        <taxon>Bacteria</taxon>
        <taxon>Pseudomonadati</taxon>
        <taxon>Pseudomonadota</taxon>
        <taxon>Alphaproteobacteria</taxon>
        <taxon>Hyphomicrobiales</taxon>
        <taxon>Rhizobiaceae</taxon>
        <taxon>Rhizobium/Agrobacterium group</taxon>
        <taxon>Allorhizobium</taxon>
    </lineage>
</organism>
<dbReference type="SMART" id="SM00895">
    <property type="entry name" value="FCD"/>
    <property type="match status" value="1"/>
</dbReference>
<dbReference type="Gene3D" id="1.20.120.530">
    <property type="entry name" value="GntR ligand-binding domain-like"/>
    <property type="match status" value="1"/>
</dbReference>
<dbReference type="AlphaFoldDB" id="A0A7W6HR25"/>
<keyword evidence="1" id="KW-0805">Transcription regulation</keyword>
<dbReference type="InterPro" id="IPR008920">
    <property type="entry name" value="TF_FadR/GntR_C"/>
</dbReference>
<gene>
    <name evidence="5" type="ORF">GGQ71_004130</name>
</gene>
<dbReference type="InterPro" id="IPR036390">
    <property type="entry name" value="WH_DNA-bd_sf"/>
</dbReference>
<dbReference type="Pfam" id="PF07729">
    <property type="entry name" value="FCD"/>
    <property type="match status" value="1"/>
</dbReference>
<comment type="caution">
    <text evidence="5">The sequence shown here is derived from an EMBL/GenBank/DDBJ whole genome shotgun (WGS) entry which is preliminary data.</text>
</comment>
<dbReference type="Pfam" id="PF00392">
    <property type="entry name" value="GntR"/>
    <property type="match status" value="1"/>
</dbReference>
<dbReference type="InterPro" id="IPR000524">
    <property type="entry name" value="Tscrpt_reg_HTH_GntR"/>
</dbReference>
<dbReference type="SMART" id="SM00345">
    <property type="entry name" value="HTH_GNTR"/>
    <property type="match status" value="1"/>
</dbReference>
<dbReference type="SUPFAM" id="SSF48008">
    <property type="entry name" value="GntR ligand-binding domain-like"/>
    <property type="match status" value="1"/>
</dbReference>
<proteinExistence type="predicted"/>
<dbReference type="PROSITE" id="PS50949">
    <property type="entry name" value="HTH_GNTR"/>
    <property type="match status" value="1"/>
</dbReference>
<dbReference type="CDD" id="cd07377">
    <property type="entry name" value="WHTH_GntR"/>
    <property type="match status" value="1"/>
</dbReference>
<dbReference type="PRINTS" id="PR00035">
    <property type="entry name" value="HTHGNTR"/>
</dbReference>
<dbReference type="PANTHER" id="PTHR43537:SF44">
    <property type="entry name" value="GNTR FAMILY REGULATORY PROTEIN"/>
    <property type="match status" value="1"/>
</dbReference>